<gene>
    <name evidence="2" type="ORF">EHQ83_04400</name>
</gene>
<protein>
    <recommendedName>
        <fullName evidence="1">Thioredoxin domain-containing protein</fullName>
    </recommendedName>
</protein>
<evidence type="ECO:0000313" key="3">
    <source>
        <dbReference type="Proteomes" id="UP000297613"/>
    </source>
</evidence>
<dbReference type="Pfam" id="PF13905">
    <property type="entry name" value="Thioredoxin_8"/>
    <property type="match status" value="1"/>
</dbReference>
<dbReference type="Gene3D" id="3.40.30.10">
    <property type="entry name" value="Glutaredoxin"/>
    <property type="match status" value="1"/>
</dbReference>
<evidence type="ECO:0000313" key="2">
    <source>
        <dbReference type="EMBL" id="TGL87428.1"/>
    </source>
</evidence>
<dbReference type="InterPro" id="IPR012336">
    <property type="entry name" value="Thioredoxin-like_fold"/>
</dbReference>
<comment type="caution">
    <text evidence="2">The sequence shown here is derived from an EMBL/GenBank/DDBJ whole genome shotgun (WGS) entry which is preliminary data.</text>
</comment>
<dbReference type="InterPro" id="IPR013766">
    <property type="entry name" value="Thioredoxin_domain"/>
</dbReference>
<dbReference type="SUPFAM" id="SSF52833">
    <property type="entry name" value="Thioredoxin-like"/>
    <property type="match status" value="1"/>
</dbReference>
<dbReference type="AlphaFoldDB" id="A0A6N4QGS1"/>
<dbReference type="EMBL" id="RQGM01000016">
    <property type="protein sequence ID" value="TGL87428.1"/>
    <property type="molecule type" value="Genomic_DNA"/>
</dbReference>
<accession>A0A6N4QGS1</accession>
<organism evidence="2 3">
    <name type="scientific">Leptospira yasudae</name>
    <dbReference type="NCBI Taxonomy" id="2202201"/>
    <lineage>
        <taxon>Bacteria</taxon>
        <taxon>Pseudomonadati</taxon>
        <taxon>Spirochaetota</taxon>
        <taxon>Spirochaetia</taxon>
        <taxon>Leptospirales</taxon>
        <taxon>Leptospiraceae</taxon>
        <taxon>Leptospira</taxon>
    </lineage>
</organism>
<reference evidence="2 3" key="1">
    <citation type="journal article" date="2019" name="PLoS Negl. Trop. Dis.">
        <title>Revisiting the worldwide diversity of Leptospira species in the environment.</title>
        <authorList>
            <person name="Vincent A.T."/>
            <person name="Schiettekatte O."/>
            <person name="Bourhy P."/>
            <person name="Veyrier F.J."/>
            <person name="Picardeau M."/>
        </authorList>
    </citation>
    <scope>NUCLEOTIDE SEQUENCE [LARGE SCALE GENOMIC DNA]</scope>
    <source>
        <strain evidence="2 3">201702445</strain>
    </source>
</reference>
<feature type="domain" description="Thioredoxin" evidence="1">
    <location>
        <begin position="35"/>
        <end position="187"/>
    </location>
</feature>
<dbReference type="Proteomes" id="UP000297613">
    <property type="component" value="Unassembled WGS sequence"/>
</dbReference>
<proteinExistence type="predicted"/>
<name>A0A6N4QGS1_9LEPT</name>
<dbReference type="RefSeq" id="WP_135569433.1">
    <property type="nucleotide sequence ID" value="NZ_RQGK01000032.1"/>
</dbReference>
<evidence type="ECO:0000259" key="1">
    <source>
        <dbReference type="PROSITE" id="PS51352"/>
    </source>
</evidence>
<dbReference type="InterPro" id="IPR036249">
    <property type="entry name" value="Thioredoxin-like_sf"/>
</dbReference>
<sequence length="187" mass="20920">MKGLIKTSNKVRFLGTWFREKFLSFCSFLILFTGTVSAEPLSNFAFYNLKEERIILSSSLSDLSEKDVLILNFTGSTCRPCKEQVPILLDLTKRTNVSLAGKGKVLLWVVFVGDDFRTGKEYSEFLKLQNAAEVLVDPLSSSYSQVKIVGLPTVLILNSKQEILFKSEGFQESSTAALKRFLNSLGK</sequence>
<dbReference type="PROSITE" id="PS51352">
    <property type="entry name" value="THIOREDOXIN_2"/>
    <property type="match status" value="1"/>
</dbReference>